<feature type="region of interest" description="Disordered" evidence="1">
    <location>
        <begin position="1"/>
        <end position="21"/>
    </location>
</feature>
<dbReference type="Proteomes" id="UP001501920">
    <property type="component" value="Chromosome 6"/>
</dbReference>
<dbReference type="AlphaFoldDB" id="A0A3B4CQU1"/>
<proteinExistence type="predicted"/>
<evidence type="ECO:0000313" key="3">
    <source>
        <dbReference type="Proteomes" id="UP001501920"/>
    </source>
</evidence>
<reference evidence="2" key="3">
    <citation type="submission" date="2025-09" db="UniProtKB">
        <authorList>
            <consortium name="Ensembl"/>
        </authorList>
    </citation>
    <scope>IDENTIFICATION</scope>
</reference>
<reference evidence="2 3" key="1">
    <citation type="submission" date="2020-10" db="EMBL/GenBank/DDBJ databases">
        <title>Pygocentrus nattereri (red-bellied piranha) genome, fPygNat1, primary haplotype.</title>
        <authorList>
            <person name="Myers G."/>
            <person name="Meyer A."/>
            <person name="Karagic N."/>
            <person name="Pippel M."/>
            <person name="Winkler S."/>
            <person name="Tracey A."/>
            <person name="Wood J."/>
            <person name="Formenti G."/>
            <person name="Howe K."/>
            <person name="Fedrigo O."/>
            <person name="Jarvis E.D."/>
        </authorList>
    </citation>
    <scope>NUCLEOTIDE SEQUENCE [LARGE SCALE GENOMIC DNA]</scope>
</reference>
<feature type="compositionally biased region" description="Basic and acidic residues" evidence="1">
    <location>
        <begin position="261"/>
        <end position="279"/>
    </location>
</feature>
<dbReference type="GeneTree" id="ENSGT01030000235294"/>
<evidence type="ECO:0000313" key="2">
    <source>
        <dbReference type="Ensembl" id="ENSPNAP00000013728.2"/>
    </source>
</evidence>
<feature type="region of interest" description="Disordered" evidence="1">
    <location>
        <begin position="241"/>
        <end position="279"/>
    </location>
</feature>
<dbReference type="Ensembl" id="ENSPNAT00000021409.2">
    <property type="protein sequence ID" value="ENSPNAP00000013728.2"/>
    <property type="gene ID" value="ENSPNAG00000019631.2"/>
</dbReference>
<protein>
    <submittedName>
        <fullName evidence="2">Uncharacterized protein</fullName>
    </submittedName>
</protein>
<sequence>MAHQYDVTSESWENENHNKEIEDLRQENGKLKLEINKLRTQLQDSQNELHNFKERMGKVVDLKLGSSGVLSEDLTNPCRESELKHMYEKLSKNQWAKVLRQLKTGGPEMTKEKINEIRKKAEGVIQAVLRQSQHDIQNITGTMLCLTPSSQDASHKTTQYFDLAVQNLQMAIYQEKMQLYNRDKLQDVPEALYPMIDDCYKTGCLMALHNPPLLLDWDSSSQGPFPPIKIGKFVPVKEKNYDTDSLQKSSAAQPGPQIPHGNREPVKPEPLKETEEEKNGALKMTSLPAFPAAQPQIPTYKRHSSIPVKPEPLKETEEDTNGGHLRMPSLPVKSEPLKETEEDKNDALRMTSLPVSAPLQRPQPPPKNKSRPVKAEPLKETDEDKNGGHLRMTSLPAFPAAQPQIPTYKRHSSIPAQPDPHKEKEEDINTSPLISAPQQRPQPPPKHKSRTGKLVQQKERQQDVNTARAAPTTLPSRRQQTQRLISSSALARILIMRNHR</sequence>
<reference evidence="2" key="2">
    <citation type="submission" date="2025-08" db="UniProtKB">
        <authorList>
            <consortium name="Ensembl"/>
        </authorList>
    </citation>
    <scope>IDENTIFICATION</scope>
</reference>
<feature type="compositionally biased region" description="Basic and acidic residues" evidence="1">
    <location>
        <begin position="373"/>
        <end position="387"/>
    </location>
</feature>
<keyword evidence="3" id="KW-1185">Reference proteome</keyword>
<evidence type="ECO:0000256" key="1">
    <source>
        <dbReference type="SAM" id="MobiDB-lite"/>
    </source>
</evidence>
<organism evidence="2 3">
    <name type="scientific">Pygocentrus nattereri</name>
    <name type="common">Red-bellied piranha</name>
    <dbReference type="NCBI Taxonomy" id="42514"/>
    <lineage>
        <taxon>Eukaryota</taxon>
        <taxon>Metazoa</taxon>
        <taxon>Chordata</taxon>
        <taxon>Craniata</taxon>
        <taxon>Vertebrata</taxon>
        <taxon>Euteleostomi</taxon>
        <taxon>Actinopterygii</taxon>
        <taxon>Neopterygii</taxon>
        <taxon>Teleostei</taxon>
        <taxon>Ostariophysi</taxon>
        <taxon>Characiformes</taxon>
        <taxon>Characoidei</taxon>
        <taxon>Pygocentrus</taxon>
    </lineage>
</organism>
<feature type="region of interest" description="Disordered" evidence="1">
    <location>
        <begin position="291"/>
        <end position="483"/>
    </location>
</feature>
<feature type="compositionally biased region" description="Polar residues" evidence="1">
    <location>
        <begin position="1"/>
        <end position="11"/>
    </location>
</feature>
<name>A0A3B4CQU1_PYGNA</name>
<feature type="compositionally biased region" description="Polar residues" evidence="1">
    <location>
        <begin position="473"/>
        <end position="483"/>
    </location>
</feature>
<feature type="compositionally biased region" description="Basic and acidic residues" evidence="1">
    <location>
        <begin position="335"/>
        <end position="347"/>
    </location>
</feature>
<feature type="compositionally biased region" description="Polar residues" evidence="1">
    <location>
        <begin position="243"/>
        <end position="252"/>
    </location>
</feature>
<accession>A0A3B4CQU1</accession>
<gene>
    <name evidence="2" type="primary">RNF214</name>
</gene>